<evidence type="ECO:0000313" key="1">
    <source>
        <dbReference type="EMBL" id="KAL3321061.1"/>
    </source>
</evidence>
<gene>
    <name evidence="1" type="ORF">Ciccas_000263</name>
</gene>
<dbReference type="AlphaFoldDB" id="A0ABD2QNG8"/>
<evidence type="ECO:0000313" key="2">
    <source>
        <dbReference type="Proteomes" id="UP001626550"/>
    </source>
</evidence>
<dbReference type="InterPro" id="IPR015943">
    <property type="entry name" value="WD40/YVTN_repeat-like_dom_sf"/>
</dbReference>
<protein>
    <submittedName>
        <fullName evidence="1">Uncharacterized protein</fullName>
    </submittedName>
</protein>
<dbReference type="Pfam" id="PF00400">
    <property type="entry name" value="WD40"/>
    <property type="match status" value="2"/>
</dbReference>
<dbReference type="PANTHER" id="PTHR47822:SF2">
    <property type="entry name" value="F-BOX AND WD-40 DOMAIN PROTEIN 7"/>
    <property type="match status" value="1"/>
</dbReference>
<dbReference type="SMART" id="SM00320">
    <property type="entry name" value="WD40"/>
    <property type="match status" value="2"/>
</dbReference>
<comment type="caution">
    <text evidence="1">The sequence shown here is derived from an EMBL/GenBank/DDBJ whole genome shotgun (WGS) entry which is preliminary data.</text>
</comment>
<dbReference type="PANTHER" id="PTHR47822">
    <property type="entry name" value="CARBOHYDRATE BINDING DOMAIN CONTAINING PROTEIN"/>
    <property type="match status" value="1"/>
</dbReference>
<dbReference type="InterPro" id="IPR001680">
    <property type="entry name" value="WD40_rpt"/>
</dbReference>
<accession>A0ABD2QNG8</accession>
<reference evidence="1 2" key="1">
    <citation type="submission" date="2024-11" db="EMBL/GenBank/DDBJ databases">
        <title>Adaptive evolution of stress response genes in parasites aligns with host niche diversity.</title>
        <authorList>
            <person name="Hahn C."/>
            <person name="Resl P."/>
        </authorList>
    </citation>
    <scope>NUCLEOTIDE SEQUENCE [LARGE SCALE GENOMIC DNA]</scope>
    <source>
        <strain evidence="1">EGGRZ-B1_66</strain>
        <tissue evidence="1">Body</tissue>
    </source>
</reference>
<sequence length="256" mass="29106">MKDLHTYNELLACDVTFDSQRFITGGEDATIRVYSLTEKKMINCCIKSAIEAYVDGHSMKICFLRYHPRGEKLEEYSHIFISGGWDRTVQIWHDRFQHSLWVIHGPYLPCIDALDIDGEFNHILTASYERNKYILQVWRFPEDIIFDLQKCPEYKYFGTTHEPLVEIFDSTQPEKVQGFLAKWIGSSHMLFAGRDASKVIALDKSNLNTEGSLEDLPSGVVSACVLGYCSGILPQPVPVLSIASGNKIIHAQLKID</sequence>
<keyword evidence="2" id="KW-1185">Reference proteome</keyword>
<proteinExistence type="predicted"/>
<dbReference type="SUPFAM" id="SSF50978">
    <property type="entry name" value="WD40 repeat-like"/>
    <property type="match status" value="1"/>
</dbReference>
<organism evidence="1 2">
    <name type="scientific">Cichlidogyrus casuarinus</name>
    <dbReference type="NCBI Taxonomy" id="1844966"/>
    <lineage>
        <taxon>Eukaryota</taxon>
        <taxon>Metazoa</taxon>
        <taxon>Spiralia</taxon>
        <taxon>Lophotrochozoa</taxon>
        <taxon>Platyhelminthes</taxon>
        <taxon>Monogenea</taxon>
        <taxon>Monopisthocotylea</taxon>
        <taxon>Dactylogyridea</taxon>
        <taxon>Ancyrocephalidae</taxon>
        <taxon>Cichlidogyrus</taxon>
    </lineage>
</organism>
<dbReference type="Proteomes" id="UP001626550">
    <property type="component" value="Unassembled WGS sequence"/>
</dbReference>
<dbReference type="InterPro" id="IPR036322">
    <property type="entry name" value="WD40_repeat_dom_sf"/>
</dbReference>
<dbReference type="EMBL" id="JBJKFK010000013">
    <property type="protein sequence ID" value="KAL3321061.1"/>
    <property type="molecule type" value="Genomic_DNA"/>
</dbReference>
<dbReference type="Gene3D" id="2.130.10.10">
    <property type="entry name" value="YVTN repeat-like/Quinoprotein amine dehydrogenase"/>
    <property type="match status" value="1"/>
</dbReference>
<name>A0ABD2QNG8_9PLAT</name>